<gene>
    <name evidence="8" type="ORF">E0H92_27860</name>
</gene>
<keyword evidence="4" id="KW-0804">Transcription</keyword>
<dbReference type="InterPro" id="IPR050109">
    <property type="entry name" value="HTH-type_TetR-like_transc_reg"/>
</dbReference>
<reference evidence="8 9" key="1">
    <citation type="submission" date="2019-02" db="EMBL/GenBank/DDBJ databases">
        <title>Kribbella capetownensis sp. nov. and Kribbella speibonae sp. nov., isolated from soil.</title>
        <authorList>
            <person name="Curtis S.M."/>
            <person name="Norton I."/>
            <person name="Everest G.J."/>
            <person name="Meyers P.R."/>
        </authorList>
    </citation>
    <scope>NUCLEOTIDE SEQUENCE [LARGE SCALE GENOMIC DNA]</scope>
    <source>
        <strain evidence="8 9">YM55</strain>
    </source>
</reference>
<dbReference type="AlphaFoldDB" id="A0A4R0IRM8"/>
<dbReference type="GO" id="GO:0000976">
    <property type="term" value="F:transcription cis-regulatory region binding"/>
    <property type="evidence" value="ECO:0007669"/>
    <property type="project" value="TreeGrafter"/>
</dbReference>
<dbReference type="Pfam" id="PF13977">
    <property type="entry name" value="TetR_C_6"/>
    <property type="match status" value="1"/>
</dbReference>
<keyword evidence="3 5" id="KW-0238">DNA-binding</keyword>
<accession>A0A4R0IRM8</accession>
<name>A0A4R0IRM8_9ACTN</name>
<evidence type="ECO:0000256" key="6">
    <source>
        <dbReference type="SAM" id="MobiDB-lite"/>
    </source>
</evidence>
<keyword evidence="1" id="KW-0678">Repressor</keyword>
<dbReference type="InterPro" id="IPR036271">
    <property type="entry name" value="Tet_transcr_reg_TetR-rel_C_sf"/>
</dbReference>
<dbReference type="SUPFAM" id="SSF46689">
    <property type="entry name" value="Homeodomain-like"/>
    <property type="match status" value="1"/>
</dbReference>
<evidence type="ECO:0000256" key="4">
    <source>
        <dbReference type="ARBA" id="ARBA00023163"/>
    </source>
</evidence>
<sequence length="251" mass="27679">MRRRLRSGRRVSAPLLRPRQPTIEGLASVAAGEVSAPCQLSEDEVRESRTLKTSAHTAPEGLAEQRRREILEAAEKLLATYGYDALRLRQVSQAANVSIGLIQHYFGTRDDLLRETMHVAGERRAQQWKKLGENKLSPADRLMALIEGAIGDHHRCVMWIETCAAATRHPELRPGVRATQNAWRDIILDAVSAGMRDGTLNPVLPSDQTAELLIRLIDGFMLDDAAGVSSKAARKRRGDALVIGAQRLIGI</sequence>
<dbReference type="Gene3D" id="1.10.357.10">
    <property type="entry name" value="Tetracycline Repressor, domain 2"/>
    <property type="match status" value="1"/>
</dbReference>
<feature type="DNA-binding region" description="H-T-H motif" evidence="5">
    <location>
        <begin position="87"/>
        <end position="106"/>
    </location>
</feature>
<dbReference type="PANTHER" id="PTHR30055:SF234">
    <property type="entry name" value="HTH-TYPE TRANSCRIPTIONAL REGULATOR BETI"/>
    <property type="match status" value="1"/>
</dbReference>
<dbReference type="InterPro" id="IPR001647">
    <property type="entry name" value="HTH_TetR"/>
</dbReference>
<dbReference type="SUPFAM" id="SSF48498">
    <property type="entry name" value="Tetracyclin repressor-like, C-terminal domain"/>
    <property type="match status" value="1"/>
</dbReference>
<organism evidence="8 9">
    <name type="scientific">Kribbella speibonae</name>
    <dbReference type="NCBI Taxonomy" id="1572660"/>
    <lineage>
        <taxon>Bacteria</taxon>
        <taxon>Bacillati</taxon>
        <taxon>Actinomycetota</taxon>
        <taxon>Actinomycetes</taxon>
        <taxon>Propionibacteriales</taxon>
        <taxon>Kribbellaceae</taxon>
        <taxon>Kribbella</taxon>
    </lineage>
</organism>
<dbReference type="Proteomes" id="UP000294225">
    <property type="component" value="Unassembled WGS sequence"/>
</dbReference>
<evidence type="ECO:0000256" key="5">
    <source>
        <dbReference type="PROSITE-ProRule" id="PRU00335"/>
    </source>
</evidence>
<evidence type="ECO:0000313" key="9">
    <source>
        <dbReference type="Proteomes" id="UP000294225"/>
    </source>
</evidence>
<dbReference type="InterPro" id="IPR039538">
    <property type="entry name" value="BetI_C"/>
</dbReference>
<feature type="domain" description="HTH tetR-type" evidence="7">
    <location>
        <begin position="64"/>
        <end position="124"/>
    </location>
</feature>
<evidence type="ECO:0000256" key="2">
    <source>
        <dbReference type="ARBA" id="ARBA00023015"/>
    </source>
</evidence>
<dbReference type="EMBL" id="SJKC01000003">
    <property type="protein sequence ID" value="TCC36451.1"/>
    <property type="molecule type" value="Genomic_DNA"/>
</dbReference>
<feature type="region of interest" description="Disordered" evidence="6">
    <location>
        <begin position="40"/>
        <end position="61"/>
    </location>
</feature>
<dbReference type="GO" id="GO:0003700">
    <property type="term" value="F:DNA-binding transcription factor activity"/>
    <property type="evidence" value="ECO:0007669"/>
    <property type="project" value="TreeGrafter"/>
</dbReference>
<dbReference type="InterPro" id="IPR009057">
    <property type="entry name" value="Homeodomain-like_sf"/>
</dbReference>
<dbReference type="PANTHER" id="PTHR30055">
    <property type="entry name" value="HTH-TYPE TRANSCRIPTIONAL REGULATOR RUTR"/>
    <property type="match status" value="1"/>
</dbReference>
<keyword evidence="2" id="KW-0805">Transcription regulation</keyword>
<dbReference type="Pfam" id="PF00440">
    <property type="entry name" value="TetR_N"/>
    <property type="match status" value="1"/>
</dbReference>
<dbReference type="PRINTS" id="PR00455">
    <property type="entry name" value="HTHTETR"/>
</dbReference>
<proteinExistence type="predicted"/>
<dbReference type="PROSITE" id="PS50977">
    <property type="entry name" value="HTH_TETR_2"/>
    <property type="match status" value="1"/>
</dbReference>
<protein>
    <submittedName>
        <fullName evidence="8">TetR/AcrR family transcriptional regulator</fullName>
    </submittedName>
</protein>
<comment type="caution">
    <text evidence="8">The sequence shown here is derived from an EMBL/GenBank/DDBJ whole genome shotgun (WGS) entry which is preliminary data.</text>
</comment>
<evidence type="ECO:0000313" key="8">
    <source>
        <dbReference type="EMBL" id="TCC36451.1"/>
    </source>
</evidence>
<evidence type="ECO:0000256" key="1">
    <source>
        <dbReference type="ARBA" id="ARBA00022491"/>
    </source>
</evidence>
<evidence type="ECO:0000259" key="7">
    <source>
        <dbReference type="PROSITE" id="PS50977"/>
    </source>
</evidence>
<evidence type="ECO:0000256" key="3">
    <source>
        <dbReference type="ARBA" id="ARBA00023125"/>
    </source>
</evidence>